<organism evidence="3 4">
    <name type="scientific">Lupinus luteus</name>
    <name type="common">European yellow lupine</name>
    <dbReference type="NCBI Taxonomy" id="3873"/>
    <lineage>
        <taxon>Eukaryota</taxon>
        <taxon>Viridiplantae</taxon>
        <taxon>Streptophyta</taxon>
        <taxon>Embryophyta</taxon>
        <taxon>Tracheophyta</taxon>
        <taxon>Spermatophyta</taxon>
        <taxon>Magnoliopsida</taxon>
        <taxon>eudicotyledons</taxon>
        <taxon>Gunneridae</taxon>
        <taxon>Pentapetalae</taxon>
        <taxon>rosids</taxon>
        <taxon>fabids</taxon>
        <taxon>Fabales</taxon>
        <taxon>Fabaceae</taxon>
        <taxon>Papilionoideae</taxon>
        <taxon>50 kb inversion clade</taxon>
        <taxon>genistoids sensu lato</taxon>
        <taxon>core genistoids</taxon>
        <taxon>Genisteae</taxon>
        <taxon>Lupinus</taxon>
    </lineage>
</organism>
<gene>
    <name evidence="2" type="ORF">LLUT_LOCUS2165</name>
    <name evidence="3" type="ORF">LLUT_LOCUS2166</name>
</gene>
<reference evidence="3 4" key="1">
    <citation type="submission" date="2024-03" db="EMBL/GenBank/DDBJ databases">
        <authorList>
            <person name="Martinez-Hernandez J."/>
        </authorList>
    </citation>
    <scope>NUCLEOTIDE SEQUENCE [LARGE SCALE GENOMIC DNA]</scope>
</reference>
<protein>
    <submittedName>
        <fullName evidence="3">Uncharacterized protein</fullName>
    </submittedName>
</protein>
<sequence length="108" mass="11670">MQPQLLIHNSFIIFYGGSVTRRQEEAIVSAGNYLTLTLGDAPKLQFVPRLLIVLGHGEICNLLHVGIVDVLDGGPTADNSGGSHGGERKEEKGQDNKAAEKDTDMQRT</sequence>
<evidence type="ECO:0000313" key="4">
    <source>
        <dbReference type="Proteomes" id="UP001497480"/>
    </source>
</evidence>
<proteinExistence type="predicted"/>
<dbReference type="EMBL" id="CAXHTB010000002">
    <property type="protein sequence ID" value="CAL0301106.1"/>
    <property type="molecule type" value="Genomic_DNA"/>
</dbReference>
<dbReference type="AlphaFoldDB" id="A0AAV1VW67"/>
<keyword evidence="4" id="KW-1185">Reference proteome</keyword>
<name>A0AAV1VW67_LUPLU</name>
<comment type="caution">
    <text evidence="3">The sequence shown here is derived from an EMBL/GenBank/DDBJ whole genome shotgun (WGS) entry which is preliminary data.</text>
</comment>
<accession>A0AAV1VW67</accession>
<evidence type="ECO:0000313" key="2">
    <source>
        <dbReference type="EMBL" id="CAL0301105.1"/>
    </source>
</evidence>
<evidence type="ECO:0000256" key="1">
    <source>
        <dbReference type="SAM" id="MobiDB-lite"/>
    </source>
</evidence>
<dbReference type="EMBL" id="CAXHTB010000002">
    <property type="protein sequence ID" value="CAL0301105.1"/>
    <property type="molecule type" value="Genomic_DNA"/>
</dbReference>
<feature type="region of interest" description="Disordered" evidence="1">
    <location>
        <begin position="72"/>
        <end position="108"/>
    </location>
</feature>
<dbReference type="Proteomes" id="UP001497480">
    <property type="component" value="Unassembled WGS sequence"/>
</dbReference>
<feature type="compositionally biased region" description="Basic and acidic residues" evidence="1">
    <location>
        <begin position="85"/>
        <end position="108"/>
    </location>
</feature>
<evidence type="ECO:0000313" key="3">
    <source>
        <dbReference type="EMBL" id="CAL0301106.1"/>
    </source>
</evidence>